<evidence type="ECO:0000256" key="3">
    <source>
        <dbReference type="ARBA" id="ARBA00023002"/>
    </source>
</evidence>
<protein>
    <submittedName>
        <fullName evidence="6">Unannotated protein</fullName>
    </submittedName>
</protein>
<dbReference type="PANTHER" id="PTHR43150">
    <property type="entry name" value="HYPERKINETIC, ISOFORM M"/>
    <property type="match status" value="1"/>
</dbReference>
<proteinExistence type="inferred from homology"/>
<organism evidence="6">
    <name type="scientific">freshwater metagenome</name>
    <dbReference type="NCBI Taxonomy" id="449393"/>
    <lineage>
        <taxon>unclassified sequences</taxon>
        <taxon>metagenomes</taxon>
        <taxon>ecological metagenomes</taxon>
    </lineage>
</organism>
<evidence type="ECO:0000313" key="5">
    <source>
        <dbReference type="EMBL" id="CAB4531260.1"/>
    </source>
</evidence>
<dbReference type="InterPro" id="IPR036812">
    <property type="entry name" value="NAD(P)_OxRdtase_dom_sf"/>
</dbReference>
<keyword evidence="3" id="KW-0560">Oxidoreductase</keyword>
<dbReference type="InterPro" id="IPR023210">
    <property type="entry name" value="NADP_OxRdtase_dom"/>
</dbReference>
<dbReference type="InterPro" id="IPR005399">
    <property type="entry name" value="K_chnl_volt-dep_bsu_KCNAB-rel"/>
</dbReference>
<evidence type="ECO:0000256" key="1">
    <source>
        <dbReference type="ARBA" id="ARBA00006515"/>
    </source>
</evidence>
<gene>
    <name evidence="5" type="ORF">UFOPK1410_00062</name>
    <name evidence="6" type="ORF">UFOPK1855_00010</name>
</gene>
<keyword evidence="2" id="KW-0521">NADP</keyword>
<dbReference type="AlphaFoldDB" id="A0A6J6GS94"/>
<accession>A0A6J6GS94</accession>
<evidence type="ECO:0000256" key="2">
    <source>
        <dbReference type="ARBA" id="ARBA00022857"/>
    </source>
</evidence>
<dbReference type="Pfam" id="PF00248">
    <property type="entry name" value="Aldo_ket_red"/>
    <property type="match status" value="1"/>
</dbReference>
<sequence>MKYRYLGNSGFKVSELTYGNWLTHAMQVDEAAALATVHAALDGGITSFDTADVYANQAAEVVLGKALAGVRREGIELFTKCYWPVAERGANDTGLSRKHIMESINGSLKRMNVEYVDLYQAHRFDYETPLEETMQAFADIVRQGKALYIGVSEWRAEQIAAGAALAKQMGFQLISNQPQYSMLWRVIEAEVIPTSESLGVSQIVWSPMAQGILSGKYLPGQPVPSDSRAADEKAGSFIREKLNDDLLSRVAQLAPLAEECGATMAQFALAWVLRNPNVSSAIVGASKPEQITSNLKALEIVIPDEIAAKAEAILQPVAVFDPAETKSPPARLV</sequence>
<dbReference type="Gene3D" id="3.20.20.100">
    <property type="entry name" value="NADP-dependent oxidoreductase domain"/>
    <property type="match status" value="1"/>
</dbReference>
<dbReference type="SUPFAM" id="SSF51430">
    <property type="entry name" value="NAD(P)-linked oxidoreductase"/>
    <property type="match status" value="1"/>
</dbReference>
<name>A0A6J6GS94_9ZZZZ</name>
<dbReference type="EMBL" id="CAEZUW010000001">
    <property type="protein sequence ID" value="CAB4604252.1"/>
    <property type="molecule type" value="Genomic_DNA"/>
</dbReference>
<evidence type="ECO:0000313" key="6">
    <source>
        <dbReference type="EMBL" id="CAB4604252.1"/>
    </source>
</evidence>
<dbReference type="PRINTS" id="PR01577">
    <property type="entry name" value="KCNABCHANNEL"/>
</dbReference>
<dbReference type="CDD" id="cd19074">
    <property type="entry name" value="Aldo_ket_red_shaker-like"/>
    <property type="match status" value="1"/>
</dbReference>
<evidence type="ECO:0000259" key="4">
    <source>
        <dbReference type="Pfam" id="PF00248"/>
    </source>
</evidence>
<dbReference type="PANTHER" id="PTHR43150:SF2">
    <property type="entry name" value="HYPERKINETIC, ISOFORM M"/>
    <property type="match status" value="1"/>
</dbReference>
<comment type="similarity">
    <text evidence="1">Belongs to the shaker potassium channel beta subunit family.</text>
</comment>
<reference evidence="6" key="1">
    <citation type="submission" date="2020-05" db="EMBL/GenBank/DDBJ databases">
        <authorList>
            <person name="Chiriac C."/>
            <person name="Salcher M."/>
            <person name="Ghai R."/>
            <person name="Kavagutti S V."/>
        </authorList>
    </citation>
    <scope>NUCLEOTIDE SEQUENCE</scope>
</reference>
<dbReference type="GO" id="GO:0016491">
    <property type="term" value="F:oxidoreductase activity"/>
    <property type="evidence" value="ECO:0007669"/>
    <property type="project" value="UniProtKB-KW"/>
</dbReference>
<dbReference type="EMBL" id="CAEZSH010000004">
    <property type="protein sequence ID" value="CAB4531260.1"/>
    <property type="molecule type" value="Genomic_DNA"/>
</dbReference>
<feature type="domain" description="NADP-dependent oxidoreductase" evidence="4">
    <location>
        <begin position="16"/>
        <end position="313"/>
    </location>
</feature>